<dbReference type="EMBL" id="BARV01039541">
    <property type="protein sequence ID" value="GAI57766.1"/>
    <property type="molecule type" value="Genomic_DNA"/>
</dbReference>
<organism evidence="1">
    <name type="scientific">marine sediment metagenome</name>
    <dbReference type="NCBI Taxonomy" id="412755"/>
    <lineage>
        <taxon>unclassified sequences</taxon>
        <taxon>metagenomes</taxon>
        <taxon>ecological metagenomes</taxon>
    </lineage>
</organism>
<evidence type="ECO:0000313" key="1">
    <source>
        <dbReference type="EMBL" id="GAI57766.1"/>
    </source>
</evidence>
<dbReference type="AlphaFoldDB" id="X1QSH5"/>
<evidence type="ECO:0008006" key="2">
    <source>
        <dbReference type="Google" id="ProtNLM"/>
    </source>
</evidence>
<proteinExistence type="predicted"/>
<comment type="caution">
    <text evidence="1">The sequence shown here is derived from an EMBL/GenBank/DDBJ whole genome shotgun (WGS) entry which is preliminary data.</text>
</comment>
<protein>
    <recommendedName>
        <fullName evidence="2">Extracellular solute-binding protein</fullName>
    </recommendedName>
</protein>
<reference evidence="1" key="1">
    <citation type="journal article" date="2014" name="Front. Microbiol.">
        <title>High frequency of phylogenetically diverse reductive dehalogenase-homologous genes in deep subseafloor sedimentary metagenomes.</title>
        <authorList>
            <person name="Kawai M."/>
            <person name="Futagami T."/>
            <person name="Toyoda A."/>
            <person name="Takaki Y."/>
            <person name="Nishi S."/>
            <person name="Hori S."/>
            <person name="Arai W."/>
            <person name="Tsubouchi T."/>
            <person name="Morono Y."/>
            <person name="Uchiyama I."/>
            <person name="Ito T."/>
            <person name="Fujiyama A."/>
            <person name="Inagaki F."/>
            <person name="Takami H."/>
        </authorList>
    </citation>
    <scope>NUCLEOTIDE SEQUENCE</scope>
    <source>
        <strain evidence="1">Expedition CK06-06</strain>
    </source>
</reference>
<dbReference type="SUPFAM" id="SSF53850">
    <property type="entry name" value="Periplasmic binding protein-like II"/>
    <property type="match status" value="1"/>
</dbReference>
<gene>
    <name evidence="1" type="ORF">S06H3_60575</name>
</gene>
<feature type="non-terminal residue" evidence="1">
    <location>
        <position position="1"/>
    </location>
</feature>
<dbReference type="Gene3D" id="3.40.190.10">
    <property type="entry name" value="Periplasmic binding protein-like II"/>
    <property type="match status" value="1"/>
</dbReference>
<sequence length="157" mass="16817">GVNHAPYLAFGGWLAAVDVKSPNVEAAYDFISFLSRPENSYTSVTTPGSGFNPYRASHFETLAGWYSSGFVDPGAYLNAIQATIVHPNVQVDLRIPGTARYFDAIDAQISLALAGDKTPQEALDDAASQWELITEGLGLATQLRLFRASLGLPPLGE</sequence>
<accession>X1QSH5</accession>
<name>X1QSH5_9ZZZZ</name>